<dbReference type="EMBL" id="AGEK01000018">
    <property type="protein sequence ID" value="EHO72278.1"/>
    <property type="molecule type" value="Genomic_DNA"/>
</dbReference>
<comment type="caution">
    <text evidence="4">The sequence shown here is derived from an EMBL/GenBank/DDBJ whole genome shotgun (WGS) entry which is preliminary data.</text>
</comment>
<keyword evidence="5" id="KW-1185">Reference proteome</keyword>
<proteinExistence type="predicted"/>
<dbReference type="Gene3D" id="3.90.550.10">
    <property type="entry name" value="Spore Coat Polysaccharide Biosynthesis Protein SpsA, Chain A"/>
    <property type="match status" value="1"/>
</dbReference>
<evidence type="ECO:0000313" key="5">
    <source>
        <dbReference type="Proteomes" id="UP000003167"/>
    </source>
</evidence>
<dbReference type="GO" id="GO:0016758">
    <property type="term" value="F:hexosyltransferase activity"/>
    <property type="evidence" value="ECO:0007669"/>
    <property type="project" value="UniProtKB-ARBA"/>
</dbReference>
<dbReference type="PANTHER" id="PTHR22916:SF51">
    <property type="entry name" value="GLYCOSYLTRANSFERASE EPSH-RELATED"/>
    <property type="match status" value="1"/>
</dbReference>
<name>H1HLE6_9BACT</name>
<reference evidence="4 5" key="1">
    <citation type="submission" date="2011-12" db="EMBL/GenBank/DDBJ databases">
        <title>The Genome Sequence of Prevotella maculosa OT 289.</title>
        <authorList>
            <consortium name="The Broad Institute Genome Sequencing Platform"/>
            <person name="Earl A."/>
            <person name="Ward D."/>
            <person name="Feldgarden M."/>
            <person name="Gevers D."/>
            <person name="Izard J."/>
            <person name="Blanton J.M."/>
            <person name="Mathney J."/>
            <person name="Tanner A.C."/>
            <person name="Dewhirst F.E."/>
            <person name="Young S.K."/>
            <person name="Zeng Q."/>
            <person name="Gargeya S."/>
            <person name="Fitzgerald M."/>
            <person name="Haas B."/>
            <person name="Abouelleil A."/>
            <person name="Alvarado L."/>
            <person name="Arachchi H.M."/>
            <person name="Berlin A."/>
            <person name="Chapman S.B."/>
            <person name="Gearin G."/>
            <person name="Goldberg J."/>
            <person name="Griggs A."/>
            <person name="Gujja S."/>
            <person name="Hansen M."/>
            <person name="Heiman D."/>
            <person name="Howarth C."/>
            <person name="Larimer J."/>
            <person name="Lui A."/>
            <person name="MacDonald P.J.P."/>
            <person name="McCowen C."/>
            <person name="Montmayeur A."/>
            <person name="Murphy C."/>
            <person name="Neiman D."/>
            <person name="Pearson M."/>
            <person name="Priest M."/>
            <person name="Roberts A."/>
            <person name="Saif S."/>
            <person name="Shea T."/>
            <person name="Sisk P."/>
            <person name="Stolte C."/>
            <person name="Sykes S."/>
            <person name="Wortman J."/>
            <person name="Nusbaum C."/>
            <person name="Birren B."/>
        </authorList>
    </citation>
    <scope>NUCLEOTIDE SEQUENCE [LARGE SCALE GENOMIC DNA]</scope>
    <source>
        <strain evidence="4 5">OT 289</strain>
    </source>
</reference>
<organism evidence="4 5">
    <name type="scientific">Segatella maculosa OT 289</name>
    <dbReference type="NCBI Taxonomy" id="999422"/>
    <lineage>
        <taxon>Bacteria</taxon>
        <taxon>Pseudomonadati</taxon>
        <taxon>Bacteroidota</taxon>
        <taxon>Bacteroidia</taxon>
        <taxon>Bacteroidales</taxon>
        <taxon>Prevotellaceae</taxon>
        <taxon>Segatella</taxon>
    </lineage>
</organism>
<dbReference type="AlphaFoldDB" id="H1HLE6"/>
<evidence type="ECO:0000256" key="1">
    <source>
        <dbReference type="ARBA" id="ARBA00022676"/>
    </source>
</evidence>
<dbReference type="InterPro" id="IPR001173">
    <property type="entry name" value="Glyco_trans_2-like"/>
</dbReference>
<dbReference type="HOGENOM" id="CLU_025996_25_4_10"/>
<dbReference type="SUPFAM" id="SSF53448">
    <property type="entry name" value="Nucleotide-diphospho-sugar transferases"/>
    <property type="match status" value="1"/>
</dbReference>
<gene>
    <name evidence="4" type="ORF">HMPREF9944_00990</name>
</gene>
<protein>
    <recommendedName>
        <fullName evidence="3">Glycosyltransferase 2-like domain-containing protein</fullName>
    </recommendedName>
</protein>
<evidence type="ECO:0000259" key="3">
    <source>
        <dbReference type="Pfam" id="PF00535"/>
    </source>
</evidence>
<keyword evidence="1" id="KW-0328">Glycosyltransferase</keyword>
<accession>H1HLE6</accession>
<dbReference type="RefSeq" id="WP_008564822.1">
    <property type="nucleotide sequence ID" value="NZ_JH594502.1"/>
</dbReference>
<evidence type="ECO:0000256" key="2">
    <source>
        <dbReference type="ARBA" id="ARBA00022679"/>
    </source>
</evidence>
<dbReference type="Proteomes" id="UP000003167">
    <property type="component" value="Unassembled WGS sequence"/>
</dbReference>
<evidence type="ECO:0000313" key="4">
    <source>
        <dbReference type="EMBL" id="EHO72278.1"/>
    </source>
</evidence>
<dbReference type="OrthoDB" id="1114838at2"/>
<feature type="domain" description="Glycosyltransferase 2-like" evidence="3">
    <location>
        <begin position="4"/>
        <end position="168"/>
    </location>
</feature>
<dbReference type="STRING" id="999422.HMPREF9944_00990"/>
<dbReference type="PATRIC" id="fig|999422.3.peg.1019"/>
<sequence>MKVSVLVPVYGVAQYIGACAASLFGQTYHDIEFIFVDDCSPDDSISVLKAVLKAYPDRENQVRILRHEVNKGVGTARQTAFAHATGEAVMHADSDDVLPKDAVELLVKAMQKGAYDIVTGAYATYENGTIGAIMAPPKLSRRRYLRLMLCQNLVKHHLWARLYRRAFLQEQHIGFATGIDYCEDYTVVTRAFLHAKYGHIDQVVYYYRTDNVASYTHQISRKNLVSMLKANAVVADFFRQNDRKKTYRMALDMGLINMYREAMKQGMQPEEIELYCPFRPSKLVNRLFLKMMKSGIPLQVSNVLYLVYRRIARSLGM</sequence>
<dbReference type="CDD" id="cd00761">
    <property type="entry name" value="Glyco_tranf_GTA_type"/>
    <property type="match status" value="1"/>
</dbReference>
<dbReference type="Pfam" id="PF00535">
    <property type="entry name" value="Glycos_transf_2"/>
    <property type="match status" value="1"/>
</dbReference>
<dbReference type="PANTHER" id="PTHR22916">
    <property type="entry name" value="GLYCOSYLTRANSFERASE"/>
    <property type="match status" value="1"/>
</dbReference>
<dbReference type="InterPro" id="IPR029044">
    <property type="entry name" value="Nucleotide-diphossugar_trans"/>
</dbReference>
<keyword evidence="2" id="KW-0808">Transferase</keyword>